<dbReference type="Pfam" id="PF00664">
    <property type="entry name" value="ABC_membrane"/>
    <property type="match status" value="1"/>
</dbReference>
<dbReference type="AlphaFoldDB" id="A0A6A8LGS6"/>
<dbReference type="SMART" id="SM00382">
    <property type="entry name" value="AAA"/>
    <property type="match status" value="1"/>
</dbReference>
<accession>A0A6A8LGS6</accession>
<dbReference type="GO" id="GO:0015421">
    <property type="term" value="F:ABC-type oligopeptide transporter activity"/>
    <property type="evidence" value="ECO:0007669"/>
    <property type="project" value="TreeGrafter"/>
</dbReference>
<dbReference type="InterPro" id="IPR005074">
    <property type="entry name" value="Peptidase_C39"/>
</dbReference>
<dbReference type="InterPro" id="IPR003593">
    <property type="entry name" value="AAA+_ATPase"/>
</dbReference>
<feature type="transmembrane region" description="Helical" evidence="11">
    <location>
        <begin position="162"/>
        <end position="183"/>
    </location>
</feature>
<keyword evidence="7" id="KW-0788">Thiol protease</keyword>
<dbReference type="CDD" id="cd18555">
    <property type="entry name" value="ABC_6TM_T1SS_like"/>
    <property type="match status" value="1"/>
</dbReference>
<evidence type="ECO:0000256" key="1">
    <source>
        <dbReference type="ARBA" id="ARBA00004651"/>
    </source>
</evidence>
<dbReference type="PROSITE" id="PS50929">
    <property type="entry name" value="ABC_TM1F"/>
    <property type="match status" value="1"/>
</dbReference>
<feature type="domain" description="ABC transporter" evidence="12">
    <location>
        <begin position="478"/>
        <end position="711"/>
    </location>
</feature>
<feature type="transmembrane region" description="Helical" evidence="11">
    <location>
        <begin position="274"/>
        <end position="295"/>
    </location>
</feature>
<dbReference type="PANTHER" id="PTHR43394:SF1">
    <property type="entry name" value="ATP-BINDING CASSETTE SUB-FAMILY B MEMBER 10, MITOCHONDRIAL"/>
    <property type="match status" value="1"/>
</dbReference>
<dbReference type="InterPro" id="IPR027417">
    <property type="entry name" value="P-loop_NTPase"/>
</dbReference>
<organism evidence="15">
    <name type="scientific">Bacillus velezensis</name>
    <dbReference type="NCBI Taxonomy" id="492670"/>
    <lineage>
        <taxon>Bacteria</taxon>
        <taxon>Bacillati</taxon>
        <taxon>Bacillota</taxon>
        <taxon>Bacilli</taxon>
        <taxon>Bacillales</taxon>
        <taxon>Bacillaceae</taxon>
        <taxon>Bacillus</taxon>
        <taxon>Bacillus amyloliquefaciens group</taxon>
    </lineage>
</organism>
<feature type="transmembrane region" description="Helical" evidence="11">
    <location>
        <begin position="386"/>
        <end position="411"/>
    </location>
</feature>
<keyword evidence="6" id="KW-0378">Hydrolase</keyword>
<dbReference type="GO" id="GO:0005524">
    <property type="term" value="F:ATP binding"/>
    <property type="evidence" value="ECO:0007669"/>
    <property type="project" value="UniProtKB-KW"/>
</dbReference>
<dbReference type="PROSITE" id="PS50893">
    <property type="entry name" value="ABC_TRANSPORTER_2"/>
    <property type="match status" value="1"/>
</dbReference>
<dbReference type="GO" id="GO:0005886">
    <property type="term" value="C:plasma membrane"/>
    <property type="evidence" value="ECO:0007669"/>
    <property type="project" value="UniProtKB-SubCell"/>
</dbReference>
<evidence type="ECO:0000256" key="2">
    <source>
        <dbReference type="ARBA" id="ARBA00022448"/>
    </source>
</evidence>
<evidence type="ECO:0000256" key="8">
    <source>
        <dbReference type="ARBA" id="ARBA00022840"/>
    </source>
</evidence>
<comment type="subcellular location">
    <subcellularLocation>
        <location evidence="1">Cell membrane</location>
        <topology evidence="1">Multi-pass membrane protein</topology>
    </subcellularLocation>
</comment>
<reference evidence="15" key="1">
    <citation type="submission" date="2019-11" db="EMBL/GenBank/DDBJ databases">
        <title>Draft Genome Sequence of Plant Growth-Promoting Rhizosphere-Associated Bacteria.</title>
        <authorList>
            <person name="Vasilyev I.Y."/>
            <person name="Radchenko V."/>
            <person name="Ilnitskaya E.V."/>
        </authorList>
    </citation>
    <scope>NUCLEOTIDE SEQUENCE</scope>
    <source>
        <strain evidence="15">VRA_517_n</strain>
    </source>
</reference>
<dbReference type="InterPro" id="IPR039421">
    <property type="entry name" value="Type_1_exporter"/>
</dbReference>
<keyword evidence="8 15" id="KW-0067">ATP-binding</keyword>
<dbReference type="FunFam" id="3.40.50.300:FF:000299">
    <property type="entry name" value="ABC transporter ATP-binding protein/permease"/>
    <property type="match status" value="1"/>
</dbReference>
<evidence type="ECO:0000256" key="10">
    <source>
        <dbReference type="ARBA" id="ARBA00023136"/>
    </source>
</evidence>
<dbReference type="EMBL" id="WKKV01000001">
    <property type="protein sequence ID" value="MSE00999.1"/>
    <property type="molecule type" value="Genomic_DNA"/>
</dbReference>
<dbReference type="SUPFAM" id="SSF90123">
    <property type="entry name" value="ABC transporter transmembrane region"/>
    <property type="match status" value="1"/>
</dbReference>
<proteinExistence type="predicted"/>
<dbReference type="Pfam" id="PF00005">
    <property type="entry name" value="ABC_tran"/>
    <property type="match status" value="1"/>
</dbReference>
<comment type="caution">
    <text evidence="15">The sequence shown here is derived from an EMBL/GenBank/DDBJ whole genome shotgun (WGS) entry which is preliminary data.</text>
</comment>
<evidence type="ECO:0000256" key="5">
    <source>
        <dbReference type="ARBA" id="ARBA00022741"/>
    </source>
</evidence>
<evidence type="ECO:0000256" key="3">
    <source>
        <dbReference type="ARBA" id="ARBA00022475"/>
    </source>
</evidence>
<dbReference type="Gene3D" id="3.40.50.300">
    <property type="entry name" value="P-loop containing nucleotide triphosphate hydrolases"/>
    <property type="match status" value="1"/>
</dbReference>
<feature type="domain" description="Peptidase C39" evidence="14">
    <location>
        <begin position="14"/>
        <end position="133"/>
    </location>
</feature>
<dbReference type="SUPFAM" id="SSF52540">
    <property type="entry name" value="P-loop containing nucleoside triphosphate hydrolases"/>
    <property type="match status" value="1"/>
</dbReference>
<feature type="domain" description="ABC transmembrane type-1" evidence="13">
    <location>
        <begin position="166"/>
        <end position="446"/>
    </location>
</feature>
<dbReference type="InterPro" id="IPR003439">
    <property type="entry name" value="ABC_transporter-like_ATP-bd"/>
</dbReference>
<evidence type="ECO:0000256" key="11">
    <source>
        <dbReference type="SAM" id="Phobius"/>
    </source>
</evidence>
<keyword evidence="4 11" id="KW-0812">Transmembrane</keyword>
<dbReference type="Gene3D" id="1.20.1560.10">
    <property type="entry name" value="ABC transporter type 1, transmembrane domain"/>
    <property type="match status" value="1"/>
</dbReference>
<protein>
    <submittedName>
        <fullName evidence="15">ATP-binding cassette domain-containing protein</fullName>
    </submittedName>
</protein>
<evidence type="ECO:0000259" key="14">
    <source>
        <dbReference type="PROSITE" id="PS50990"/>
    </source>
</evidence>
<dbReference type="PANTHER" id="PTHR43394">
    <property type="entry name" value="ATP-DEPENDENT PERMEASE MDL1, MITOCHONDRIAL"/>
    <property type="match status" value="1"/>
</dbReference>
<keyword evidence="5" id="KW-0547">Nucleotide-binding</keyword>
<dbReference type="GO" id="GO:0006508">
    <property type="term" value="P:proteolysis"/>
    <property type="evidence" value="ECO:0007669"/>
    <property type="project" value="InterPro"/>
</dbReference>
<dbReference type="PROSITE" id="PS00211">
    <property type="entry name" value="ABC_TRANSPORTER_1"/>
    <property type="match status" value="1"/>
</dbReference>
<feature type="transmembrane region" description="Helical" evidence="11">
    <location>
        <begin position="423"/>
        <end position="446"/>
    </location>
</feature>
<dbReference type="CDD" id="cd02425">
    <property type="entry name" value="Peptidase_C39F"/>
    <property type="match status" value="1"/>
</dbReference>
<dbReference type="InterPro" id="IPR036640">
    <property type="entry name" value="ABC1_TM_sf"/>
</dbReference>
<evidence type="ECO:0000313" key="15">
    <source>
        <dbReference type="EMBL" id="MSE00999.1"/>
    </source>
</evidence>
<evidence type="ECO:0000256" key="9">
    <source>
        <dbReference type="ARBA" id="ARBA00022989"/>
    </source>
</evidence>
<feature type="transmembrane region" description="Helical" evidence="11">
    <location>
        <begin position="301"/>
        <end position="320"/>
    </location>
</feature>
<name>A0A6A8LGS6_BACVE</name>
<dbReference type="InterPro" id="IPR011527">
    <property type="entry name" value="ABC1_TM_dom"/>
</dbReference>
<dbReference type="Pfam" id="PF03412">
    <property type="entry name" value="Peptidase_C39"/>
    <property type="match status" value="1"/>
</dbReference>
<dbReference type="GO" id="GO:0008234">
    <property type="term" value="F:cysteine-type peptidase activity"/>
    <property type="evidence" value="ECO:0007669"/>
    <property type="project" value="UniProtKB-KW"/>
</dbReference>
<evidence type="ECO:0000256" key="4">
    <source>
        <dbReference type="ARBA" id="ARBA00022692"/>
    </source>
</evidence>
<dbReference type="RefSeq" id="WP_057080225.1">
    <property type="nucleotide sequence ID" value="NZ_BPWC01000003.1"/>
</dbReference>
<dbReference type="InterPro" id="IPR017871">
    <property type="entry name" value="ABC_transporter-like_CS"/>
</dbReference>
<keyword evidence="7" id="KW-0645">Protease</keyword>
<keyword evidence="9 11" id="KW-1133">Transmembrane helix</keyword>
<dbReference type="GO" id="GO:0016887">
    <property type="term" value="F:ATP hydrolysis activity"/>
    <property type="evidence" value="ECO:0007669"/>
    <property type="project" value="InterPro"/>
</dbReference>
<feature type="transmembrane region" description="Helical" evidence="11">
    <location>
        <begin position="203"/>
        <end position="221"/>
    </location>
</feature>
<dbReference type="InterPro" id="IPR033839">
    <property type="entry name" value="Lacticin_481_peptidase"/>
</dbReference>
<evidence type="ECO:0000259" key="12">
    <source>
        <dbReference type="PROSITE" id="PS50893"/>
    </source>
</evidence>
<evidence type="ECO:0000259" key="13">
    <source>
        <dbReference type="PROSITE" id="PS50929"/>
    </source>
</evidence>
<sequence>MIVKKKKRVPIVKQLQQTECGLCCCAMLIRFYNSNETLFELRSFLEAGRDGLTIKQLKNLLVHKGFKADIYKSTILGLKKINVPFIAYWNNEHFIVVEKIKENYYYIIDPANGRRKLTEEEFKKGFSSYILYAVPSESFTPNKRKDKNVWFGVLKNITNYKLLFSIIVFLSLISYLLTLYVPILVQKLIDTSIEYNNLNSISNIVWITFLISILYGMFVLFRGLKMISLNIFLSKNLVVDTFAHLLKLPFKFFDLRSPGDLLFRLNSMNGFRELLSTQLISGLIDLGAVVFILAYMFFKSIPLTLITILIFAINTVFMFLTRPAVAQAIDDEVAEQSKSQAIQIESIFSIAAIKISGMENEIFSTWNNSFNEVIKRFKKRSILQNVVNTVTQVFQTIAPLVILILELLLFFDNKFTMGEVIAYHSLSVTFFGLTTSLFGTYTQFILATSYLERVKDITETECEKNIENAVNLKLRGNVKLENVSFSYTKHSPKVLKNISLEIREGQKIAIVGSSGSGKSTLSKLIMGLYDPTEGQICFDSIPLEKLDRKQLYKQMGIVPQDITLFNSSILKNITLNNKNISVEKVRKVAKAAQIDKEIESMPMKYNTPISEMGMNLSGGQRQRIVLARALLNDPKILILDEATSSLDLVNESLISKYLSEMGCTRVVIAHRLSTIIDSDFIIVLDKGEVVESGKHEDLIALEGVYSNLYRSQTKKEKT</sequence>
<evidence type="ECO:0000256" key="7">
    <source>
        <dbReference type="ARBA" id="ARBA00022807"/>
    </source>
</evidence>
<keyword evidence="3" id="KW-1003">Cell membrane</keyword>
<gene>
    <name evidence="15" type="ORF">GKC39_02845</name>
</gene>
<keyword evidence="2" id="KW-0813">Transport</keyword>
<evidence type="ECO:0000256" key="6">
    <source>
        <dbReference type="ARBA" id="ARBA00022801"/>
    </source>
</evidence>
<dbReference type="PROSITE" id="PS50990">
    <property type="entry name" value="PEPTIDASE_C39"/>
    <property type="match status" value="1"/>
</dbReference>
<keyword evidence="10 11" id="KW-0472">Membrane</keyword>
<dbReference type="Gene3D" id="3.90.70.10">
    <property type="entry name" value="Cysteine proteinases"/>
    <property type="match status" value="1"/>
</dbReference>